<evidence type="ECO:0000313" key="2">
    <source>
        <dbReference type="EMBL" id="RUA22106.1"/>
    </source>
</evidence>
<accession>A0A3S0VSH3</accession>
<organism evidence="2">
    <name type="scientific">Billgrantia gudaonensis</name>
    <dbReference type="NCBI Taxonomy" id="376427"/>
    <lineage>
        <taxon>Bacteria</taxon>
        <taxon>Pseudomonadati</taxon>
        <taxon>Pseudomonadota</taxon>
        <taxon>Gammaproteobacteria</taxon>
        <taxon>Oceanospirillales</taxon>
        <taxon>Halomonadaceae</taxon>
        <taxon>Billgrantia</taxon>
    </lineage>
</organism>
<dbReference type="Gene3D" id="3.40.50.12780">
    <property type="entry name" value="N-terminal domain of ligase-like"/>
    <property type="match status" value="1"/>
</dbReference>
<sequence>MSVFDVFRLAGRGRLNAYHRREEKDAIHWNRLVREHGVSDVVLGAYDPRMLLACQRERFAALAAEADRQGGDYIKPTTITRRCAAATECQAVLAGRATETTIWSIWHEMPGTTWTSFPTADRCRAIAISSATRRRRTVPVGRGQDLHRRDQPGARLPEGRRTPAERLRHVVRRARPAGRAFRTGDLGRYRRDGAALRRAGQRLREGAWGRMSLPDIENELSGHPGVRQVLVVDHVAQSGETALGALYVAAGDDRLPCQAEGALRGTICPNPTARPTAICVAALPLSGNGKPDRQEARRILTTAVDASSPVRCAAPLPAGRCWPSTVRSSSQARSGTLPRALGFPGHGLLPSHLQAIASRLDGRSVCVRRSRR</sequence>
<dbReference type="InterPro" id="IPR042099">
    <property type="entry name" value="ANL_N_sf"/>
</dbReference>
<reference evidence="2" key="1">
    <citation type="submission" date="2018-12" db="EMBL/GenBank/DDBJ databases">
        <authorList>
            <person name="Jadhav K."/>
            <person name="Kushwaha B."/>
            <person name="Jadhav I."/>
        </authorList>
    </citation>
    <scope>NUCLEOTIDE SEQUENCE [LARGE SCALE GENOMIC DNA]</scope>
    <source>
        <strain evidence="2">SBS 10</strain>
    </source>
</reference>
<dbReference type="InterPro" id="IPR045851">
    <property type="entry name" value="AMP-bd_C_sf"/>
</dbReference>
<dbReference type="Gene3D" id="3.30.300.30">
    <property type="match status" value="1"/>
</dbReference>
<evidence type="ECO:0008006" key="3">
    <source>
        <dbReference type="Google" id="ProtNLM"/>
    </source>
</evidence>
<gene>
    <name evidence="2" type="ORF">DSL92_07710</name>
</gene>
<protein>
    <recommendedName>
        <fullName evidence="3">AMP-binding enzyme C-terminal domain-containing protein</fullName>
    </recommendedName>
</protein>
<feature type="region of interest" description="Disordered" evidence="1">
    <location>
        <begin position="134"/>
        <end position="163"/>
    </location>
</feature>
<evidence type="ECO:0000256" key="1">
    <source>
        <dbReference type="SAM" id="MobiDB-lite"/>
    </source>
</evidence>
<name>A0A3S0VSH3_9GAMM</name>
<proteinExistence type="predicted"/>
<dbReference type="EMBL" id="RXHI01000024">
    <property type="protein sequence ID" value="RUA22106.1"/>
    <property type="molecule type" value="Genomic_DNA"/>
</dbReference>
<feature type="compositionally biased region" description="Basic and acidic residues" evidence="1">
    <location>
        <begin position="144"/>
        <end position="163"/>
    </location>
</feature>
<comment type="caution">
    <text evidence="2">The sequence shown here is derived from an EMBL/GenBank/DDBJ whole genome shotgun (WGS) entry which is preliminary data.</text>
</comment>
<dbReference type="SUPFAM" id="SSF56801">
    <property type="entry name" value="Acetyl-CoA synthetase-like"/>
    <property type="match status" value="1"/>
</dbReference>
<dbReference type="AlphaFoldDB" id="A0A3S0VSH3"/>